<evidence type="ECO:0000256" key="6">
    <source>
        <dbReference type="ARBA" id="ARBA00023157"/>
    </source>
</evidence>
<keyword evidence="8" id="KW-0325">Glycoprotein</keyword>
<dbReference type="OMA" id="CTQCRVL"/>
<organism evidence="11 12">
    <name type="scientific">Amphilophus citrinellus</name>
    <name type="common">Midas cichlid</name>
    <name type="synonym">Cichlasoma citrinellum</name>
    <dbReference type="NCBI Taxonomy" id="61819"/>
    <lineage>
        <taxon>Eukaryota</taxon>
        <taxon>Metazoa</taxon>
        <taxon>Chordata</taxon>
        <taxon>Craniata</taxon>
        <taxon>Vertebrata</taxon>
        <taxon>Euteleostomi</taxon>
        <taxon>Actinopterygii</taxon>
        <taxon>Neopterygii</taxon>
        <taxon>Teleostei</taxon>
        <taxon>Neoteleostei</taxon>
        <taxon>Acanthomorphata</taxon>
        <taxon>Ovalentaria</taxon>
        <taxon>Cichlomorphae</taxon>
        <taxon>Cichliformes</taxon>
        <taxon>Cichlidae</taxon>
        <taxon>New World cichlids</taxon>
        <taxon>Cichlasomatinae</taxon>
        <taxon>Heroini</taxon>
        <taxon>Amphilophus</taxon>
    </lineage>
</organism>
<proteinExistence type="predicted"/>
<dbReference type="GO" id="GO:0038023">
    <property type="term" value="F:signaling receptor activity"/>
    <property type="evidence" value="ECO:0007669"/>
    <property type="project" value="InterPro"/>
</dbReference>
<sequence>MPYIYHLFSGCATSLLLCNKCDFQDCGFGDGGEGVCIPCEEGKFSTETGVAPCRRCTQCTLLNRREEAACSPTTDSLCGQCLPG</sequence>
<protein>
    <recommendedName>
        <fullName evidence="10">TNFR-Cys domain-containing protein</fullName>
    </recommendedName>
</protein>
<dbReference type="PANTHER" id="PTHR12120:SF10">
    <property type="entry name" value="TNFR-CYS DOMAIN-CONTAINING PROTEIN"/>
    <property type="match status" value="1"/>
</dbReference>
<keyword evidence="7" id="KW-0675">Receptor</keyword>
<dbReference type="GO" id="GO:0046330">
    <property type="term" value="P:positive regulation of JNK cascade"/>
    <property type="evidence" value="ECO:0007669"/>
    <property type="project" value="InterPro"/>
</dbReference>
<dbReference type="GO" id="GO:0043123">
    <property type="term" value="P:positive regulation of canonical NF-kappaB signal transduction"/>
    <property type="evidence" value="ECO:0007669"/>
    <property type="project" value="InterPro"/>
</dbReference>
<dbReference type="GO" id="GO:0005886">
    <property type="term" value="C:plasma membrane"/>
    <property type="evidence" value="ECO:0007669"/>
    <property type="project" value="TreeGrafter"/>
</dbReference>
<dbReference type="InterPro" id="IPR047526">
    <property type="entry name" value="TNR19/27/EDAR"/>
</dbReference>
<dbReference type="Gene3D" id="2.10.50.10">
    <property type="entry name" value="Tumor Necrosis Factor Receptor, subunit A, domain 2"/>
    <property type="match status" value="1"/>
</dbReference>
<keyword evidence="5" id="KW-0472">Membrane</keyword>
<reference evidence="11" key="1">
    <citation type="submission" date="2025-08" db="UniProtKB">
        <authorList>
            <consortium name="Ensembl"/>
        </authorList>
    </citation>
    <scope>IDENTIFICATION</scope>
</reference>
<comment type="caution">
    <text evidence="9">Lacks conserved residue(s) required for the propagation of feature annotation.</text>
</comment>
<comment type="subcellular location">
    <subcellularLocation>
        <location evidence="1">Membrane</location>
        <topology evidence="1">Single-pass membrane protein</topology>
    </subcellularLocation>
</comment>
<reference evidence="11" key="2">
    <citation type="submission" date="2025-09" db="UniProtKB">
        <authorList>
            <consortium name="Ensembl"/>
        </authorList>
    </citation>
    <scope>IDENTIFICATION</scope>
</reference>
<dbReference type="STRING" id="61819.ENSACIP00000015134"/>
<evidence type="ECO:0000256" key="1">
    <source>
        <dbReference type="ARBA" id="ARBA00004167"/>
    </source>
</evidence>
<evidence type="ECO:0000256" key="9">
    <source>
        <dbReference type="PROSITE-ProRule" id="PRU00206"/>
    </source>
</evidence>
<dbReference type="InterPro" id="IPR001368">
    <property type="entry name" value="TNFR/NGFR_Cys_rich_reg"/>
</dbReference>
<keyword evidence="12" id="KW-1185">Reference proteome</keyword>
<keyword evidence="4" id="KW-1133">Transmembrane helix</keyword>
<dbReference type="GeneTree" id="ENSGT00940000177286"/>
<dbReference type="SMART" id="SM00208">
    <property type="entry name" value="TNFR"/>
    <property type="match status" value="1"/>
</dbReference>
<dbReference type="PROSITE" id="PS50050">
    <property type="entry name" value="TNFR_NGFR_2"/>
    <property type="match status" value="1"/>
</dbReference>
<dbReference type="Ensembl" id="ENSACIT00000015542.1">
    <property type="protein sequence ID" value="ENSACIP00000015134.1"/>
    <property type="gene ID" value="ENSACIG00000011770.1"/>
</dbReference>
<keyword evidence="2" id="KW-0812">Transmembrane</keyword>
<evidence type="ECO:0000256" key="2">
    <source>
        <dbReference type="ARBA" id="ARBA00022692"/>
    </source>
</evidence>
<dbReference type="PROSITE" id="PS00652">
    <property type="entry name" value="TNFR_NGFR_1"/>
    <property type="match status" value="1"/>
</dbReference>
<evidence type="ECO:0000256" key="5">
    <source>
        <dbReference type="ARBA" id="ARBA00023136"/>
    </source>
</evidence>
<keyword evidence="6" id="KW-1015">Disulfide bond</keyword>
<dbReference type="PANTHER" id="PTHR12120">
    <property type="entry name" value="TNFR-CYS DOMAIN-CONTAINING PROTEIN"/>
    <property type="match status" value="1"/>
</dbReference>
<dbReference type="Proteomes" id="UP000261340">
    <property type="component" value="Unplaced"/>
</dbReference>
<feature type="domain" description="TNFR-Cys" evidence="10">
    <location>
        <begin position="38"/>
        <end position="78"/>
    </location>
</feature>
<feature type="repeat" description="TNFR-Cys" evidence="9">
    <location>
        <begin position="38"/>
        <end position="78"/>
    </location>
</feature>
<dbReference type="AlphaFoldDB" id="A0A3Q0RRT5"/>
<evidence type="ECO:0000256" key="3">
    <source>
        <dbReference type="ARBA" id="ARBA00022737"/>
    </source>
</evidence>
<evidence type="ECO:0000256" key="4">
    <source>
        <dbReference type="ARBA" id="ARBA00022989"/>
    </source>
</evidence>
<evidence type="ECO:0000256" key="8">
    <source>
        <dbReference type="ARBA" id="ARBA00023180"/>
    </source>
</evidence>
<evidence type="ECO:0000313" key="12">
    <source>
        <dbReference type="Proteomes" id="UP000261340"/>
    </source>
</evidence>
<accession>A0A3Q0RRT5</accession>
<evidence type="ECO:0000256" key="7">
    <source>
        <dbReference type="ARBA" id="ARBA00023170"/>
    </source>
</evidence>
<name>A0A3Q0RRT5_AMPCI</name>
<evidence type="ECO:0000259" key="10">
    <source>
        <dbReference type="PROSITE" id="PS50050"/>
    </source>
</evidence>
<evidence type="ECO:0000313" key="11">
    <source>
        <dbReference type="Ensembl" id="ENSACIP00000015134.1"/>
    </source>
</evidence>
<keyword evidence="3" id="KW-0677">Repeat</keyword>